<organism evidence="2 3">
    <name type="scientific">Flavobacterium pallidum</name>
    <dbReference type="NCBI Taxonomy" id="2172098"/>
    <lineage>
        <taxon>Bacteria</taxon>
        <taxon>Pseudomonadati</taxon>
        <taxon>Bacteroidota</taxon>
        <taxon>Flavobacteriia</taxon>
        <taxon>Flavobacteriales</taxon>
        <taxon>Flavobacteriaceae</taxon>
        <taxon>Flavobacterium</taxon>
    </lineage>
</organism>
<accession>A0A2S1SHN5</accession>
<name>A0A2S1SHN5_9FLAO</name>
<evidence type="ECO:0000256" key="1">
    <source>
        <dbReference type="SAM" id="Phobius"/>
    </source>
</evidence>
<evidence type="ECO:0000313" key="3">
    <source>
        <dbReference type="Proteomes" id="UP000244937"/>
    </source>
</evidence>
<proteinExistence type="predicted"/>
<reference evidence="2 3" key="1">
    <citation type="submission" date="2018-05" db="EMBL/GenBank/DDBJ databases">
        <title>Genome sequencing of Flavobacterium sp. HYN0049.</title>
        <authorList>
            <person name="Yi H."/>
            <person name="Baek C."/>
        </authorList>
    </citation>
    <scope>NUCLEOTIDE SEQUENCE [LARGE SCALE GENOMIC DNA]</scope>
    <source>
        <strain evidence="2 3">HYN0049</strain>
    </source>
</reference>
<evidence type="ECO:0000313" key="2">
    <source>
        <dbReference type="EMBL" id="AWI25895.1"/>
    </source>
</evidence>
<dbReference type="KEGG" id="fpal:HYN49_08270"/>
<keyword evidence="1" id="KW-1133">Transmembrane helix</keyword>
<dbReference type="EMBL" id="CP029187">
    <property type="protein sequence ID" value="AWI25895.1"/>
    <property type="molecule type" value="Genomic_DNA"/>
</dbReference>
<dbReference type="Proteomes" id="UP000244937">
    <property type="component" value="Chromosome"/>
</dbReference>
<keyword evidence="3" id="KW-1185">Reference proteome</keyword>
<keyword evidence="1" id="KW-0812">Transmembrane</keyword>
<dbReference type="AlphaFoldDB" id="A0A2S1SHN5"/>
<keyword evidence="1" id="KW-0472">Membrane</keyword>
<sequence length="243" mass="27384">MVRYLKYCPKKNKRMETRSKFGQGLEIIAKICTILIPVVLFYWGNRYQEANAAETKIQQNYDRVANLLKSLSSKDTLERKLALKFSETLSKTGDFPPDLFLVIAEVSLADTDPSVASVANNILQNAALNAAKDQDKEVEKSAKAAIKASTRVYLQATPDFDKKSTIKLRNTLESKGFSLPGIETVSQKISPENTEVRYFNEKDKPIADIISKVMKQQGLEANVKKINPEKPINRSQVEVWLKK</sequence>
<protein>
    <submittedName>
        <fullName evidence="2">Uncharacterized protein</fullName>
    </submittedName>
</protein>
<feature type="transmembrane region" description="Helical" evidence="1">
    <location>
        <begin position="21"/>
        <end position="43"/>
    </location>
</feature>
<gene>
    <name evidence="2" type="ORF">HYN49_08270</name>
</gene>